<dbReference type="SUPFAM" id="SSF63380">
    <property type="entry name" value="Riboflavin synthase domain-like"/>
    <property type="match status" value="1"/>
</dbReference>
<organism evidence="16 18">
    <name type="scientific">Furculomyces boomerangus</name>
    <dbReference type="NCBI Taxonomy" id="61424"/>
    <lineage>
        <taxon>Eukaryota</taxon>
        <taxon>Fungi</taxon>
        <taxon>Fungi incertae sedis</taxon>
        <taxon>Zoopagomycota</taxon>
        <taxon>Kickxellomycotina</taxon>
        <taxon>Harpellomycetes</taxon>
        <taxon>Harpellales</taxon>
        <taxon>Harpellaceae</taxon>
        <taxon>Furculomyces</taxon>
    </lineage>
</organism>
<dbReference type="STRING" id="61424.A0A2T9XZ95"/>
<evidence type="ECO:0000256" key="11">
    <source>
        <dbReference type="ARBA" id="ARBA00023136"/>
    </source>
</evidence>
<dbReference type="OrthoDB" id="432685at2759"/>
<evidence type="ECO:0000256" key="2">
    <source>
        <dbReference type="ARBA" id="ARBA00004572"/>
    </source>
</evidence>
<dbReference type="InterPro" id="IPR001433">
    <property type="entry name" value="OxRdtase_FAD/NAD-bd"/>
</dbReference>
<dbReference type="EC" id="1.6.2.2" evidence="14"/>
<keyword evidence="6 13" id="KW-0274">FAD</keyword>
<dbReference type="Pfam" id="PF00970">
    <property type="entry name" value="FAD_binding_6"/>
    <property type="match status" value="1"/>
</dbReference>
<dbReference type="InterPro" id="IPR039261">
    <property type="entry name" value="FNR_nucleotide-bd"/>
</dbReference>
<dbReference type="InterPro" id="IPR017938">
    <property type="entry name" value="Riboflavin_synthase-like_b-brl"/>
</dbReference>
<dbReference type="Gene3D" id="2.40.30.10">
    <property type="entry name" value="Translation factors"/>
    <property type="match status" value="1"/>
</dbReference>
<dbReference type="InterPro" id="IPR017927">
    <property type="entry name" value="FAD-bd_FR_type"/>
</dbReference>
<evidence type="ECO:0000256" key="13">
    <source>
        <dbReference type="PIRSR" id="PIRSR601834-1"/>
    </source>
</evidence>
<keyword evidence="4 13" id="KW-0285">Flavoprotein</keyword>
<dbReference type="InterPro" id="IPR001834">
    <property type="entry name" value="CBR-like"/>
</dbReference>
<protein>
    <recommendedName>
        <fullName evidence="14">NADH-cytochrome b5 reductase</fullName>
        <ecNumber evidence="14">1.6.2.2</ecNumber>
    </recommendedName>
</protein>
<keyword evidence="11" id="KW-0472">Membrane</keyword>
<evidence type="ECO:0000256" key="8">
    <source>
        <dbReference type="ARBA" id="ARBA00023002"/>
    </source>
</evidence>
<feature type="domain" description="FAD-binding FR-type" evidence="15">
    <location>
        <begin position="43"/>
        <end position="148"/>
    </location>
</feature>
<comment type="subcellular location">
    <subcellularLocation>
        <location evidence="2">Mitochondrion outer membrane</location>
        <topology evidence="2">Single-pass membrane protein</topology>
    </subcellularLocation>
</comment>
<evidence type="ECO:0000256" key="1">
    <source>
        <dbReference type="ARBA" id="ARBA00001974"/>
    </source>
</evidence>
<evidence type="ECO:0000256" key="3">
    <source>
        <dbReference type="ARBA" id="ARBA00006105"/>
    </source>
</evidence>
<dbReference type="Proteomes" id="UP000245699">
    <property type="component" value="Unassembled WGS sequence"/>
</dbReference>
<evidence type="ECO:0000313" key="16">
    <source>
        <dbReference type="EMBL" id="PVU85390.1"/>
    </source>
</evidence>
<evidence type="ECO:0000256" key="9">
    <source>
        <dbReference type="ARBA" id="ARBA00023027"/>
    </source>
</evidence>
<keyword evidence="18" id="KW-1185">Reference proteome</keyword>
<feature type="binding site" evidence="13">
    <location>
        <position position="114"/>
    </location>
    <ligand>
        <name>FAD</name>
        <dbReference type="ChEBI" id="CHEBI:57692"/>
    </ligand>
</feature>
<dbReference type="FunFam" id="2.40.30.10:FF:000069">
    <property type="entry name" value="NADH-cytochrome b5 reductase"/>
    <property type="match status" value="1"/>
</dbReference>
<keyword evidence="8 14" id="KW-0560">Oxidoreductase</keyword>
<evidence type="ECO:0000256" key="14">
    <source>
        <dbReference type="RuleBase" id="RU361226"/>
    </source>
</evidence>
<dbReference type="CDD" id="cd06183">
    <property type="entry name" value="cyt_b5_reduct_like"/>
    <property type="match status" value="1"/>
</dbReference>
<sequence>MSGGLIFAGVVTAGALIGGYLYSREKSDSASDSTPVTTALNPNEFVPFKVSEIERISPNTSIIRFNLQENQVSGINVASCVLTMIPPTKEGEEPIIRPYTPITDEHTKGHMDFIIKEYQQGVMSKHICNLKVGDDLLIKGPLRKYKYEPSAKKEIGMIAGGTGITPMLQVIHKVVRNPEDTTKLKLLFANVTEEDILLKEHLDMIVKEHPDKLEIHYVLDKPPKGWTGETGYISEDMVKKYMPNPELGDDCVMFVCGPPGLMKVVSGGKKSKTDQGPLSGILKQLGYTESNVFKF</sequence>
<keyword evidence="7" id="KW-1133">Transmembrane helix</keyword>
<dbReference type="InterPro" id="IPR008333">
    <property type="entry name" value="Cbr1-like_FAD-bd_dom"/>
</dbReference>
<evidence type="ECO:0000256" key="12">
    <source>
        <dbReference type="ARBA" id="ARBA00047682"/>
    </source>
</evidence>
<reference evidence="16 18" key="1">
    <citation type="journal article" date="2018" name="MBio">
        <title>Comparative Genomics Reveals the Core Gene Toolbox for the Fungus-Insect Symbiosis.</title>
        <authorList>
            <person name="Wang Y."/>
            <person name="Stata M."/>
            <person name="Wang W."/>
            <person name="Stajich J.E."/>
            <person name="White M.M."/>
            <person name="Moncalvo J.M."/>
        </authorList>
    </citation>
    <scope>NUCLEOTIDE SEQUENCE [LARGE SCALE GENOMIC DNA]</scope>
    <source>
        <strain evidence="16 18">AUS-77-4</strain>
    </source>
</reference>
<feature type="binding site" evidence="13">
    <location>
        <position position="98"/>
    </location>
    <ligand>
        <name>FAD</name>
        <dbReference type="ChEBI" id="CHEBI:57692"/>
    </ligand>
</feature>
<feature type="binding site" evidence="13">
    <location>
        <position position="99"/>
    </location>
    <ligand>
        <name>FAD</name>
        <dbReference type="ChEBI" id="CHEBI:57692"/>
    </ligand>
</feature>
<evidence type="ECO:0000256" key="6">
    <source>
        <dbReference type="ARBA" id="ARBA00022827"/>
    </source>
</evidence>
<dbReference type="PANTHER" id="PTHR19370:SF171">
    <property type="entry name" value="NADH-CYTOCHROME B5 REDUCTASE 2"/>
    <property type="match status" value="1"/>
</dbReference>
<dbReference type="Gene3D" id="3.40.50.80">
    <property type="entry name" value="Nucleotide-binding domain of ferredoxin-NADP reductase (FNR) module"/>
    <property type="match status" value="1"/>
</dbReference>
<evidence type="ECO:0000256" key="10">
    <source>
        <dbReference type="ARBA" id="ARBA00023128"/>
    </source>
</evidence>
<dbReference type="EMBL" id="MBFT01001093">
    <property type="protein sequence ID" value="PVU85390.1"/>
    <property type="molecule type" value="Genomic_DNA"/>
</dbReference>
<evidence type="ECO:0000256" key="5">
    <source>
        <dbReference type="ARBA" id="ARBA00022692"/>
    </source>
</evidence>
<dbReference type="SUPFAM" id="SSF52343">
    <property type="entry name" value="Ferredoxin reductase-like, C-terminal NADP-linked domain"/>
    <property type="match status" value="1"/>
</dbReference>
<evidence type="ECO:0000313" key="17">
    <source>
        <dbReference type="EMBL" id="PVU98998.1"/>
    </source>
</evidence>
<feature type="binding site" evidence="13">
    <location>
        <position position="116"/>
    </location>
    <ligand>
        <name>FAD</name>
        <dbReference type="ChEBI" id="CHEBI:57692"/>
    </ligand>
</feature>
<keyword evidence="5" id="KW-0812">Transmembrane</keyword>
<feature type="binding site" evidence="13">
    <location>
        <position position="123"/>
    </location>
    <ligand>
        <name>FAD</name>
        <dbReference type="ChEBI" id="CHEBI:57692"/>
    </ligand>
</feature>
<feature type="binding site" evidence="13">
    <location>
        <position position="97"/>
    </location>
    <ligand>
        <name>FAD</name>
        <dbReference type="ChEBI" id="CHEBI:57692"/>
    </ligand>
</feature>
<dbReference type="GO" id="GO:0090524">
    <property type="term" value="F:cytochrome-b5 reductase activity, acting on NADH"/>
    <property type="evidence" value="ECO:0007669"/>
    <property type="project" value="UniProtKB-EC"/>
</dbReference>
<comment type="similarity">
    <text evidence="3 14">Belongs to the flavoprotein pyridine nucleotide cytochrome reductase family.</text>
</comment>
<evidence type="ECO:0000256" key="7">
    <source>
        <dbReference type="ARBA" id="ARBA00022989"/>
    </source>
</evidence>
<dbReference type="AlphaFoldDB" id="A0A2T9XZ95"/>
<dbReference type="InterPro" id="IPR001709">
    <property type="entry name" value="Flavoprot_Pyr_Nucl_cyt_Rdtase"/>
</dbReference>
<evidence type="ECO:0000313" key="18">
    <source>
        <dbReference type="Proteomes" id="UP000245699"/>
    </source>
</evidence>
<dbReference type="GO" id="GO:0005741">
    <property type="term" value="C:mitochondrial outer membrane"/>
    <property type="evidence" value="ECO:0007669"/>
    <property type="project" value="UniProtKB-SubCell"/>
</dbReference>
<feature type="binding site" evidence="13">
    <location>
        <position position="165"/>
    </location>
    <ligand>
        <name>FAD</name>
        <dbReference type="ChEBI" id="CHEBI:57692"/>
    </ligand>
</feature>
<accession>A0A2T9XZ95</accession>
<keyword evidence="10" id="KW-0496">Mitochondrion</keyword>
<dbReference type="EMBL" id="MBFT01000058">
    <property type="protein sequence ID" value="PVU98998.1"/>
    <property type="molecule type" value="Genomic_DNA"/>
</dbReference>
<dbReference type="PANTHER" id="PTHR19370">
    <property type="entry name" value="NADH-CYTOCHROME B5 REDUCTASE"/>
    <property type="match status" value="1"/>
</dbReference>
<proteinExistence type="inferred from homology"/>
<gene>
    <name evidence="17" type="ORF">BB559_001103</name>
    <name evidence="16" type="ORF">BB559_007064</name>
</gene>
<dbReference type="PROSITE" id="PS51384">
    <property type="entry name" value="FAD_FR"/>
    <property type="match status" value="1"/>
</dbReference>
<dbReference type="Pfam" id="PF00175">
    <property type="entry name" value="NAD_binding_1"/>
    <property type="match status" value="1"/>
</dbReference>
<comment type="catalytic activity">
    <reaction evidence="12 14">
        <text>2 Fe(III)-[cytochrome b5] + NADH = 2 Fe(II)-[cytochrome b5] + NAD(+) + H(+)</text>
        <dbReference type="Rhea" id="RHEA:46680"/>
        <dbReference type="Rhea" id="RHEA-COMP:10438"/>
        <dbReference type="Rhea" id="RHEA-COMP:10439"/>
        <dbReference type="ChEBI" id="CHEBI:15378"/>
        <dbReference type="ChEBI" id="CHEBI:29033"/>
        <dbReference type="ChEBI" id="CHEBI:29034"/>
        <dbReference type="ChEBI" id="CHEBI:57540"/>
        <dbReference type="ChEBI" id="CHEBI:57945"/>
        <dbReference type="EC" id="1.6.2.2"/>
    </reaction>
</comment>
<dbReference type="PRINTS" id="PR00406">
    <property type="entry name" value="CYTB5RDTASE"/>
</dbReference>
<evidence type="ECO:0000256" key="4">
    <source>
        <dbReference type="ARBA" id="ARBA00022630"/>
    </source>
</evidence>
<dbReference type="FunFam" id="3.40.50.80:FF:000009">
    <property type="entry name" value="NADH-cytochrome b5 reductase"/>
    <property type="match status" value="1"/>
</dbReference>
<evidence type="ECO:0000259" key="15">
    <source>
        <dbReference type="PROSITE" id="PS51384"/>
    </source>
</evidence>
<dbReference type="PRINTS" id="PR00371">
    <property type="entry name" value="FPNCR"/>
</dbReference>
<comment type="cofactor">
    <cofactor evidence="1 13 14">
        <name>FAD</name>
        <dbReference type="ChEBI" id="CHEBI:57692"/>
    </cofactor>
</comment>
<name>A0A2T9XZ95_9FUNG</name>
<feature type="binding site" evidence="13">
    <location>
        <position position="124"/>
    </location>
    <ligand>
        <name>FAD</name>
        <dbReference type="ChEBI" id="CHEBI:57692"/>
    </ligand>
</feature>
<comment type="caution">
    <text evidence="16">The sequence shown here is derived from an EMBL/GenBank/DDBJ whole genome shotgun (WGS) entry which is preliminary data.</text>
</comment>
<keyword evidence="9 14" id="KW-0520">NAD</keyword>